<dbReference type="AlphaFoldDB" id="A0A484MTF1"/>
<keyword evidence="3" id="KW-1185">Reference proteome</keyword>
<dbReference type="EMBL" id="OOIL02004481">
    <property type="protein sequence ID" value="VFQ92225.1"/>
    <property type="molecule type" value="Genomic_DNA"/>
</dbReference>
<evidence type="ECO:0000256" key="1">
    <source>
        <dbReference type="SAM" id="MobiDB-lite"/>
    </source>
</evidence>
<proteinExistence type="predicted"/>
<feature type="region of interest" description="Disordered" evidence="1">
    <location>
        <begin position="1"/>
        <end position="24"/>
    </location>
</feature>
<sequence length="68" mass="7673">MKLKKEEEGYKVRGELETEKKRAEERRSAASIGGILEQQPGVHLLPPISEKACVDDKECVLEVKIVPR</sequence>
<accession>A0A484MTF1</accession>
<protein>
    <submittedName>
        <fullName evidence="2">Uncharacterized protein</fullName>
    </submittedName>
</protein>
<dbReference type="Proteomes" id="UP000595140">
    <property type="component" value="Unassembled WGS sequence"/>
</dbReference>
<reference evidence="2 3" key="1">
    <citation type="submission" date="2018-04" db="EMBL/GenBank/DDBJ databases">
        <authorList>
            <person name="Vogel A."/>
        </authorList>
    </citation>
    <scope>NUCLEOTIDE SEQUENCE [LARGE SCALE GENOMIC DNA]</scope>
</reference>
<evidence type="ECO:0000313" key="2">
    <source>
        <dbReference type="EMBL" id="VFQ92225.1"/>
    </source>
</evidence>
<gene>
    <name evidence="2" type="ORF">CCAM_LOCUS34001</name>
</gene>
<evidence type="ECO:0000313" key="3">
    <source>
        <dbReference type="Proteomes" id="UP000595140"/>
    </source>
</evidence>
<organism evidence="2 3">
    <name type="scientific">Cuscuta campestris</name>
    <dbReference type="NCBI Taxonomy" id="132261"/>
    <lineage>
        <taxon>Eukaryota</taxon>
        <taxon>Viridiplantae</taxon>
        <taxon>Streptophyta</taxon>
        <taxon>Embryophyta</taxon>
        <taxon>Tracheophyta</taxon>
        <taxon>Spermatophyta</taxon>
        <taxon>Magnoliopsida</taxon>
        <taxon>eudicotyledons</taxon>
        <taxon>Gunneridae</taxon>
        <taxon>Pentapetalae</taxon>
        <taxon>asterids</taxon>
        <taxon>lamiids</taxon>
        <taxon>Solanales</taxon>
        <taxon>Convolvulaceae</taxon>
        <taxon>Cuscuteae</taxon>
        <taxon>Cuscuta</taxon>
        <taxon>Cuscuta subgen. Grammica</taxon>
        <taxon>Cuscuta sect. Cleistogrammica</taxon>
    </lineage>
</organism>
<name>A0A484MTF1_9ASTE</name>